<feature type="compositionally biased region" description="Basic and acidic residues" evidence="1">
    <location>
        <begin position="171"/>
        <end position="183"/>
    </location>
</feature>
<dbReference type="Proteomes" id="UP001209878">
    <property type="component" value="Unassembled WGS sequence"/>
</dbReference>
<name>A0AAD9KK63_RIDPI</name>
<evidence type="ECO:0000313" key="2">
    <source>
        <dbReference type="EMBL" id="KAK2172667.1"/>
    </source>
</evidence>
<dbReference type="AlphaFoldDB" id="A0AAD9KK63"/>
<sequence length="424" mass="47076">MVLKSDQQRIKTLLQEAIPLLCKNGLSYQSEFCIEALIGITLDQNDVFLVNINERVCSAETSTTSTFHEEEQVDCGGRGDAESVDLSDSISDSDGNSKIKTAQQFRIASGRTFHKEATRSRNKARSHRSSISEDKTFERCYNDRRSSERQQVNQTDIDNDFADSYSVSVDSKLESPPRKRQMREWDNDTQTYIKQEPDIFEIIDPSDTELEDDVKDPEAFSLPATSSAVAVSSAEIYSAYSAGSDILQTPHGVPSTAPSGSNVMDIFGELTQAGASRLYLQWPVDLDADADAPPDALNDDTSKNKVVEKILKSPGPYTTPRIVNRSLTRRTRPNTAQVIEVMETLHQDGLGTYLEQGGAKVFIKVPVHQITAQLEQFNISVQCYESCYNQPVPARVSHGVECMVKAFTNGEYTAFFEAPHKDAS</sequence>
<protein>
    <submittedName>
        <fullName evidence="2">Uncharacterized protein</fullName>
    </submittedName>
</protein>
<evidence type="ECO:0000256" key="1">
    <source>
        <dbReference type="SAM" id="MobiDB-lite"/>
    </source>
</evidence>
<evidence type="ECO:0000313" key="3">
    <source>
        <dbReference type="Proteomes" id="UP001209878"/>
    </source>
</evidence>
<feature type="compositionally biased region" description="Low complexity" evidence="1">
    <location>
        <begin position="84"/>
        <end position="96"/>
    </location>
</feature>
<proteinExistence type="predicted"/>
<feature type="region of interest" description="Disordered" evidence="1">
    <location>
        <begin position="68"/>
        <end position="101"/>
    </location>
</feature>
<keyword evidence="3" id="KW-1185">Reference proteome</keyword>
<accession>A0AAD9KK63</accession>
<feature type="region of interest" description="Disordered" evidence="1">
    <location>
        <begin position="116"/>
        <end position="183"/>
    </location>
</feature>
<organism evidence="2 3">
    <name type="scientific">Ridgeia piscesae</name>
    <name type="common">Tubeworm</name>
    <dbReference type="NCBI Taxonomy" id="27915"/>
    <lineage>
        <taxon>Eukaryota</taxon>
        <taxon>Metazoa</taxon>
        <taxon>Spiralia</taxon>
        <taxon>Lophotrochozoa</taxon>
        <taxon>Annelida</taxon>
        <taxon>Polychaeta</taxon>
        <taxon>Sedentaria</taxon>
        <taxon>Canalipalpata</taxon>
        <taxon>Sabellida</taxon>
        <taxon>Siboglinidae</taxon>
        <taxon>Ridgeia</taxon>
    </lineage>
</organism>
<feature type="compositionally biased region" description="Basic and acidic residues" evidence="1">
    <location>
        <begin position="130"/>
        <end position="148"/>
    </location>
</feature>
<dbReference type="EMBL" id="JAODUO010000942">
    <property type="protein sequence ID" value="KAK2172667.1"/>
    <property type="molecule type" value="Genomic_DNA"/>
</dbReference>
<comment type="caution">
    <text evidence="2">The sequence shown here is derived from an EMBL/GenBank/DDBJ whole genome shotgun (WGS) entry which is preliminary data.</text>
</comment>
<reference evidence="2" key="1">
    <citation type="journal article" date="2023" name="Mol. Biol. Evol.">
        <title>Third-Generation Sequencing Reveals the Adaptive Role of the Epigenome in Three Deep-Sea Polychaetes.</title>
        <authorList>
            <person name="Perez M."/>
            <person name="Aroh O."/>
            <person name="Sun Y."/>
            <person name="Lan Y."/>
            <person name="Juniper S.K."/>
            <person name="Young C.R."/>
            <person name="Angers B."/>
            <person name="Qian P.Y."/>
        </authorList>
    </citation>
    <scope>NUCLEOTIDE SEQUENCE</scope>
    <source>
        <strain evidence="2">R07B-5</strain>
    </source>
</reference>
<gene>
    <name evidence="2" type="ORF">NP493_942g00024</name>
</gene>